<accession>A0A1H6T9E9</accession>
<dbReference type="STRING" id="1130080.SAMN04488113_1146"/>
<dbReference type="Gene3D" id="3.40.30.160">
    <property type="entry name" value="Collagenase ColT, N-terminal domain"/>
    <property type="match status" value="1"/>
</dbReference>
<dbReference type="AlphaFoldDB" id="A0A1H6T9E9"/>
<dbReference type="Pfam" id="PF01752">
    <property type="entry name" value="Peptidase_M9"/>
    <property type="match status" value="1"/>
</dbReference>
<dbReference type="GO" id="GO:0006508">
    <property type="term" value="P:proteolysis"/>
    <property type="evidence" value="ECO:0007669"/>
    <property type="project" value="InterPro"/>
</dbReference>
<dbReference type="EMBL" id="FNYW01000014">
    <property type="protein sequence ID" value="SEI72462.1"/>
    <property type="molecule type" value="Genomic_DNA"/>
</dbReference>
<dbReference type="InterPro" id="IPR002169">
    <property type="entry name" value="Peptidase_M9A/M9B"/>
</dbReference>
<evidence type="ECO:0000313" key="3">
    <source>
        <dbReference type="Proteomes" id="UP000198564"/>
    </source>
</evidence>
<evidence type="ECO:0000313" key="2">
    <source>
        <dbReference type="EMBL" id="SEI72462.1"/>
    </source>
</evidence>
<reference evidence="3" key="1">
    <citation type="submission" date="2016-10" db="EMBL/GenBank/DDBJ databases">
        <authorList>
            <person name="Varghese N."/>
            <person name="Submissions S."/>
        </authorList>
    </citation>
    <scope>NUCLEOTIDE SEQUENCE [LARGE SCALE GENOMIC DNA]</scope>
    <source>
        <strain evidence="3">DSM 25751</strain>
    </source>
</reference>
<dbReference type="GO" id="GO:0005576">
    <property type="term" value="C:extracellular region"/>
    <property type="evidence" value="ECO:0007669"/>
    <property type="project" value="InterPro"/>
</dbReference>
<dbReference type="RefSeq" id="WP_091634222.1">
    <property type="nucleotide sequence ID" value="NZ_FNYW01000014.1"/>
</dbReference>
<name>A0A1H6T9E9_9LACT</name>
<dbReference type="OrthoDB" id="43895at2"/>
<keyword evidence="3" id="KW-1185">Reference proteome</keyword>
<protein>
    <submittedName>
        <fullName evidence="2">Collagenase</fullName>
    </submittedName>
</protein>
<sequence>MANSLEAIEDLEKDIYGKVVDKSKPLEVIVLKDADDYFTLNPNTDTMEGGHYRSNVKRAMVYEDGATGDQEDYYILEVFTHEYSHYLMDMYFEQEDLDWRDIPVWFDEGVAELMSCRMIPTHMLPEGKTLDTSFLDLHTHTEWDKSKAEPNTKVYDQAYLAVLYLLGSQSGDLFLDFGFIETTK</sequence>
<gene>
    <name evidence="2" type="ORF">SAMN04488113_1146</name>
</gene>
<proteinExistence type="predicted"/>
<organism evidence="2 3">
    <name type="scientific">Alkalibacterium gilvum</name>
    <dbReference type="NCBI Taxonomy" id="1130080"/>
    <lineage>
        <taxon>Bacteria</taxon>
        <taxon>Bacillati</taxon>
        <taxon>Bacillota</taxon>
        <taxon>Bacilli</taxon>
        <taxon>Lactobacillales</taxon>
        <taxon>Carnobacteriaceae</taxon>
        <taxon>Alkalibacterium</taxon>
    </lineage>
</organism>
<dbReference type="GO" id="GO:0008270">
    <property type="term" value="F:zinc ion binding"/>
    <property type="evidence" value="ECO:0007669"/>
    <property type="project" value="InterPro"/>
</dbReference>
<dbReference type="GO" id="GO:0004222">
    <property type="term" value="F:metalloendopeptidase activity"/>
    <property type="evidence" value="ECO:0007669"/>
    <property type="project" value="InterPro"/>
</dbReference>
<dbReference type="Proteomes" id="UP000198564">
    <property type="component" value="Unassembled WGS sequence"/>
</dbReference>
<evidence type="ECO:0000256" key="1">
    <source>
        <dbReference type="PIRSR" id="PIRSR602169-1"/>
    </source>
</evidence>
<feature type="active site" evidence="1">
    <location>
        <position position="82"/>
    </location>
</feature>